<evidence type="ECO:0000256" key="1">
    <source>
        <dbReference type="ARBA" id="ARBA00008861"/>
    </source>
</evidence>
<sequence>MDQSSMEVQVFVYGTLMQRQSNHHYLSNSQRLGEGIVQGYQLYHLGAYPGMVPSAGSEVKGEVYRINETTLAQLDELEDEGGEYRRVKMAVRVAADTLEEVYGYVYQLPVDEKSAVPLRQQPWSL</sequence>
<dbReference type="RefSeq" id="WP_343185847.1">
    <property type="nucleotide sequence ID" value="NZ_JBCITM010000007.1"/>
</dbReference>
<evidence type="ECO:0000259" key="3">
    <source>
        <dbReference type="Pfam" id="PF06094"/>
    </source>
</evidence>
<dbReference type="InterPro" id="IPR009288">
    <property type="entry name" value="AIG2-like_dom"/>
</dbReference>
<comment type="similarity">
    <text evidence="1 2">Belongs to the gamma-glutamylcyclotransferase family.</text>
</comment>
<dbReference type="EMBL" id="JBCITM010000007">
    <property type="protein sequence ID" value="MEN1760525.1"/>
    <property type="molecule type" value="Genomic_DNA"/>
</dbReference>
<reference evidence="4 5" key="1">
    <citation type="submission" date="2024-04" db="EMBL/GenBank/DDBJ databases">
        <title>Genome sequencing and metabolic network reconstruction of aminoacids and betaine degradation by Anoxynatronum sibiricum.</title>
        <authorList>
            <person name="Detkova E.N."/>
            <person name="Boltjanskaja Y.V."/>
            <person name="Mardanov A.V."/>
            <person name="Kevbrin V."/>
        </authorList>
    </citation>
    <scope>NUCLEOTIDE SEQUENCE [LARGE SCALE GENOMIC DNA]</scope>
    <source>
        <strain evidence="4 5">Z-7981</strain>
    </source>
</reference>
<protein>
    <recommendedName>
        <fullName evidence="2">Gamma-glutamylcyclotransferase family protein</fullName>
    </recommendedName>
</protein>
<dbReference type="Proteomes" id="UP001407405">
    <property type="component" value="Unassembled WGS sequence"/>
</dbReference>
<dbReference type="CDD" id="cd06661">
    <property type="entry name" value="GGCT_like"/>
    <property type="match status" value="1"/>
</dbReference>
<dbReference type="Pfam" id="PF06094">
    <property type="entry name" value="GGACT"/>
    <property type="match status" value="1"/>
</dbReference>
<proteinExistence type="inferred from homology"/>
<comment type="caution">
    <text evidence="4">The sequence shown here is derived from an EMBL/GenBank/DDBJ whole genome shotgun (WGS) entry which is preliminary data.</text>
</comment>
<evidence type="ECO:0000256" key="2">
    <source>
        <dbReference type="RuleBase" id="RU367036"/>
    </source>
</evidence>
<gene>
    <name evidence="4" type="ORF">AAIG11_08580</name>
</gene>
<dbReference type="InterPro" id="IPR039126">
    <property type="entry name" value="GGACT"/>
</dbReference>
<keyword evidence="5" id="KW-1185">Reference proteome</keyword>
<dbReference type="SUPFAM" id="SSF110857">
    <property type="entry name" value="Gamma-glutamyl cyclotransferase-like"/>
    <property type="match status" value="1"/>
</dbReference>
<evidence type="ECO:0000313" key="4">
    <source>
        <dbReference type="EMBL" id="MEN1760525.1"/>
    </source>
</evidence>
<accession>A0ABU9VUI7</accession>
<dbReference type="PANTHER" id="PTHR12510:SF4">
    <property type="entry name" value="GAMMA-GLUTAMYLAMINECYCLOTRANSFERASE"/>
    <property type="match status" value="1"/>
</dbReference>
<name>A0ABU9VUI7_9CLOT</name>
<dbReference type="PANTHER" id="PTHR12510">
    <property type="entry name" value="TROPONIN C-AKIN-1 PROTEIN"/>
    <property type="match status" value="1"/>
</dbReference>
<dbReference type="Gene3D" id="3.10.490.10">
    <property type="entry name" value="Gamma-glutamyl cyclotransferase-like"/>
    <property type="match status" value="1"/>
</dbReference>
<evidence type="ECO:0000313" key="5">
    <source>
        <dbReference type="Proteomes" id="UP001407405"/>
    </source>
</evidence>
<feature type="domain" description="Gamma-glutamylcyclotransferase AIG2-like" evidence="3">
    <location>
        <begin position="10"/>
        <end position="124"/>
    </location>
</feature>
<organism evidence="4 5">
    <name type="scientific">Anoxynatronum sibiricum</name>
    <dbReference type="NCBI Taxonomy" id="210623"/>
    <lineage>
        <taxon>Bacteria</taxon>
        <taxon>Bacillati</taxon>
        <taxon>Bacillota</taxon>
        <taxon>Clostridia</taxon>
        <taxon>Eubacteriales</taxon>
        <taxon>Clostridiaceae</taxon>
        <taxon>Anoxynatronum</taxon>
    </lineage>
</organism>
<dbReference type="InterPro" id="IPR013024">
    <property type="entry name" value="GGCT-like"/>
</dbReference>
<dbReference type="InterPro" id="IPR036568">
    <property type="entry name" value="GGCT-like_sf"/>
</dbReference>